<evidence type="ECO:0000256" key="2">
    <source>
        <dbReference type="ARBA" id="ARBA00022679"/>
    </source>
</evidence>
<dbReference type="SUPFAM" id="SSF53448">
    <property type="entry name" value="Nucleotide-diphospho-sugar transferases"/>
    <property type="match status" value="1"/>
</dbReference>
<accession>A0ABT8GK14</accession>
<dbReference type="InterPro" id="IPR001173">
    <property type="entry name" value="Glyco_trans_2-like"/>
</dbReference>
<organism evidence="5 6">
    <name type="scientific">Demequina muriae</name>
    <dbReference type="NCBI Taxonomy" id="3051664"/>
    <lineage>
        <taxon>Bacteria</taxon>
        <taxon>Bacillati</taxon>
        <taxon>Actinomycetota</taxon>
        <taxon>Actinomycetes</taxon>
        <taxon>Micrococcales</taxon>
        <taxon>Demequinaceae</taxon>
        <taxon>Demequina</taxon>
    </lineage>
</organism>
<sequence>MRVQRIAHHAVVSAWRERERALIAHGHRVSLLSATVWDEGGQPVTLSADGDEFVQSARTWGTHPNGFLYSPSALWRALATPVDVLDLHEEPYALATAEVLALRALRRRRAPYVLYSAQNIDKRFPAPFRWAEGRALRGAAGAYVCNTEAGRILRRKGLRGPVHTIPLGVDTTVFAPVDRPAPGGRATVGYVGRLATHKGVDVLLHAVAAQPLLRLVIVGDGPERAALAELARSLSIGERVEFAGFAADTELVEHYRSFDVVAVPSRSTPHWLEQFGRVAIEAMACGVPVVATHTGALPDVVGAAGILVPEGDPDALGEALVRATRPGYWDELRAEGLHHAARCDWSSVAAQMTDLYSEALGSALRTLDAVIVAYGEPDGLSDTLTALDGQVPALVVDNSSHPGTREVCERHGVEYVDAGSNLGFAAGVNKGLSALADRGRDGDVLLLNPDATISAEAVAEMHRLVSADRNLAAVGAHQVDPVTRARARVWWPFPTPWGAWVEALGLGRLRTSHGFAIGSVLLLRREALDALGVLDERFFLYAEEVDWQRRARRAGWKIAVADVEATHVGAGTGGDPGAREAYFYGSAERYVRKHYRALGWQVYRAATVAGAAVRAVLLRGARAQEASRRRQIFVSGPVVWEREWR</sequence>
<protein>
    <recommendedName>
        <fullName evidence="1">D-inositol 3-phosphate glycosyltransferase</fullName>
    </recommendedName>
</protein>
<feature type="domain" description="Glycosyl transferase family 1" evidence="3">
    <location>
        <begin position="181"/>
        <end position="320"/>
    </location>
</feature>
<evidence type="ECO:0000313" key="5">
    <source>
        <dbReference type="EMBL" id="MDN4481762.1"/>
    </source>
</evidence>
<keyword evidence="2 5" id="KW-0808">Transferase</keyword>
<keyword evidence="5" id="KW-0328">Glycosyltransferase</keyword>
<name>A0ABT8GK14_9MICO</name>
<dbReference type="PANTHER" id="PTHR45947">
    <property type="entry name" value="SULFOQUINOVOSYL TRANSFERASE SQD2"/>
    <property type="match status" value="1"/>
</dbReference>
<dbReference type="Pfam" id="PF00534">
    <property type="entry name" value="Glycos_transf_1"/>
    <property type="match status" value="1"/>
</dbReference>
<evidence type="ECO:0000313" key="6">
    <source>
        <dbReference type="Proteomes" id="UP001172708"/>
    </source>
</evidence>
<keyword evidence="6" id="KW-1185">Reference proteome</keyword>
<dbReference type="PANTHER" id="PTHR45947:SF3">
    <property type="entry name" value="SULFOQUINOVOSYL TRANSFERASE SQD2"/>
    <property type="match status" value="1"/>
</dbReference>
<reference evidence="5" key="1">
    <citation type="submission" date="2023-06" db="EMBL/GenBank/DDBJ databases">
        <title>Egi l300058.</title>
        <authorList>
            <person name="Gao L."/>
            <person name="Fang B.-Z."/>
            <person name="Li W.-J."/>
        </authorList>
    </citation>
    <scope>NUCLEOTIDE SEQUENCE</scope>
    <source>
        <strain evidence="5">EGI L300058</strain>
    </source>
</reference>
<dbReference type="InterPro" id="IPR050194">
    <property type="entry name" value="Glycosyltransferase_grp1"/>
</dbReference>
<proteinExistence type="predicted"/>
<dbReference type="Gene3D" id="3.40.50.2000">
    <property type="entry name" value="Glycogen Phosphorylase B"/>
    <property type="match status" value="2"/>
</dbReference>
<dbReference type="Gene3D" id="3.90.550.10">
    <property type="entry name" value="Spore Coat Polysaccharide Biosynthesis Protein SpsA, Chain A"/>
    <property type="match status" value="1"/>
</dbReference>
<feature type="domain" description="Glycosyltransferase 2-like" evidence="4">
    <location>
        <begin position="369"/>
        <end position="531"/>
    </location>
</feature>
<dbReference type="RefSeq" id="WP_301143503.1">
    <property type="nucleotide sequence ID" value="NZ_JAUHQA010000001.1"/>
</dbReference>
<evidence type="ECO:0000259" key="4">
    <source>
        <dbReference type="Pfam" id="PF00535"/>
    </source>
</evidence>
<dbReference type="SUPFAM" id="SSF53756">
    <property type="entry name" value="UDP-Glycosyltransferase/glycogen phosphorylase"/>
    <property type="match status" value="1"/>
</dbReference>
<comment type="caution">
    <text evidence="5">The sequence shown here is derived from an EMBL/GenBank/DDBJ whole genome shotgun (WGS) entry which is preliminary data.</text>
</comment>
<dbReference type="Pfam" id="PF00535">
    <property type="entry name" value="Glycos_transf_2"/>
    <property type="match status" value="1"/>
</dbReference>
<gene>
    <name evidence="5" type="ORF">QQX02_12600</name>
</gene>
<dbReference type="CDD" id="cd03801">
    <property type="entry name" value="GT4_PimA-like"/>
    <property type="match status" value="1"/>
</dbReference>
<dbReference type="Proteomes" id="UP001172708">
    <property type="component" value="Unassembled WGS sequence"/>
</dbReference>
<dbReference type="InterPro" id="IPR029044">
    <property type="entry name" value="Nucleotide-diphossugar_trans"/>
</dbReference>
<dbReference type="EMBL" id="JAUHQA010000001">
    <property type="protein sequence ID" value="MDN4481762.1"/>
    <property type="molecule type" value="Genomic_DNA"/>
</dbReference>
<evidence type="ECO:0000259" key="3">
    <source>
        <dbReference type="Pfam" id="PF00534"/>
    </source>
</evidence>
<dbReference type="InterPro" id="IPR001296">
    <property type="entry name" value="Glyco_trans_1"/>
</dbReference>
<dbReference type="GO" id="GO:0016757">
    <property type="term" value="F:glycosyltransferase activity"/>
    <property type="evidence" value="ECO:0007669"/>
    <property type="project" value="UniProtKB-KW"/>
</dbReference>
<evidence type="ECO:0000256" key="1">
    <source>
        <dbReference type="ARBA" id="ARBA00021292"/>
    </source>
</evidence>